<accession>A0A5B2WGV7</accession>
<gene>
    <name evidence="1" type="ORF">F0L68_37445</name>
</gene>
<protein>
    <submittedName>
        <fullName evidence="1">Uncharacterized protein</fullName>
    </submittedName>
</protein>
<reference evidence="1 2" key="1">
    <citation type="submission" date="2019-09" db="EMBL/GenBank/DDBJ databases">
        <title>Goodfellowia gen. nov., a new genus of the Pseudonocardineae related to Actinoalloteichus, containing Goodfellowia coeruleoviolacea gen. nov., comb. nov. gen. nov., comb. nov.</title>
        <authorList>
            <person name="Labeda D."/>
        </authorList>
    </citation>
    <scope>NUCLEOTIDE SEQUENCE [LARGE SCALE GENOMIC DNA]</scope>
    <source>
        <strain evidence="1 2">AN110305</strain>
    </source>
</reference>
<proteinExistence type="predicted"/>
<organism evidence="1 2">
    <name type="scientific">Solihabitans fulvus</name>
    <dbReference type="NCBI Taxonomy" id="1892852"/>
    <lineage>
        <taxon>Bacteria</taxon>
        <taxon>Bacillati</taxon>
        <taxon>Actinomycetota</taxon>
        <taxon>Actinomycetes</taxon>
        <taxon>Pseudonocardiales</taxon>
        <taxon>Pseudonocardiaceae</taxon>
        <taxon>Solihabitans</taxon>
    </lineage>
</organism>
<name>A0A5B2WGV7_9PSEU</name>
<dbReference type="AlphaFoldDB" id="A0A5B2WGV7"/>
<comment type="caution">
    <text evidence="1">The sequence shown here is derived from an EMBL/GenBank/DDBJ whole genome shotgun (WGS) entry which is preliminary data.</text>
</comment>
<dbReference type="EMBL" id="VUOB01000081">
    <property type="protein sequence ID" value="KAA2251373.1"/>
    <property type="molecule type" value="Genomic_DNA"/>
</dbReference>
<sequence>MRRRELDLADFAPDWRGLRLDVDRVARPSLRPEVGDHRHMLIRQGRTPVLFVQFAQGYGNAEYHRAPGYRSPLQPTPVKLAYQLADPGSPAWYACWLHRFADLLAESPGPLHDGSWLLHRELLPPEPLRVLDTGPAGSFQWWEGGPHVLPLRALSPADAPRVSAYRRQARDGVLPPILLWYVSGLAGFVVLDGHDRLAAALAEGVRPPVLHLCRGGEDQRATNWLAGEIDRYTAAMRRPGVTTGTARQLGGALAATYRRAMLDMWRTRAWPVPGGRTGWRSAAAAARATSLLRPRVR</sequence>
<evidence type="ECO:0000313" key="2">
    <source>
        <dbReference type="Proteomes" id="UP000323454"/>
    </source>
</evidence>
<dbReference type="OrthoDB" id="1490466at2"/>
<evidence type="ECO:0000313" key="1">
    <source>
        <dbReference type="EMBL" id="KAA2251373.1"/>
    </source>
</evidence>
<keyword evidence="2" id="KW-1185">Reference proteome</keyword>
<reference evidence="1 2" key="2">
    <citation type="submission" date="2019-09" db="EMBL/GenBank/DDBJ databases">
        <authorList>
            <person name="Jin C."/>
        </authorList>
    </citation>
    <scope>NUCLEOTIDE SEQUENCE [LARGE SCALE GENOMIC DNA]</scope>
    <source>
        <strain evidence="1 2">AN110305</strain>
    </source>
</reference>
<dbReference type="RefSeq" id="WP_149854653.1">
    <property type="nucleotide sequence ID" value="NZ_VUOB01000081.1"/>
</dbReference>
<dbReference type="Proteomes" id="UP000323454">
    <property type="component" value="Unassembled WGS sequence"/>
</dbReference>